<protein>
    <submittedName>
        <fullName evidence="5">Uncharacterized protein</fullName>
    </submittedName>
</protein>
<feature type="domain" description="DUF6884" evidence="3">
    <location>
        <begin position="145"/>
        <end position="261"/>
    </location>
</feature>
<evidence type="ECO:0000259" key="2">
    <source>
        <dbReference type="Pfam" id="PF20815"/>
    </source>
</evidence>
<evidence type="ECO:0000256" key="1">
    <source>
        <dbReference type="SAM" id="MobiDB-lite"/>
    </source>
</evidence>
<dbReference type="Pfam" id="PF24706">
    <property type="entry name" value="DUF7669"/>
    <property type="match status" value="1"/>
</dbReference>
<evidence type="ECO:0000259" key="3">
    <source>
        <dbReference type="Pfam" id="PF21818"/>
    </source>
</evidence>
<reference evidence="5 6" key="1">
    <citation type="submission" date="2018-08" db="EMBL/GenBank/DDBJ databases">
        <title>Aeromicrobium sp. M2KJ-4, whole genome shotgun sequence.</title>
        <authorList>
            <person name="Tuo L."/>
        </authorList>
    </citation>
    <scope>NUCLEOTIDE SEQUENCE [LARGE SCALE GENOMIC DNA]</scope>
    <source>
        <strain evidence="5 6">M2KJ-4</strain>
    </source>
</reference>
<gene>
    <name evidence="5" type="ORF">DX116_12095</name>
</gene>
<feature type="domain" description="DUF7669" evidence="4">
    <location>
        <begin position="2"/>
        <end position="71"/>
    </location>
</feature>
<name>A0A371P3E9_9ACTN</name>
<evidence type="ECO:0000259" key="4">
    <source>
        <dbReference type="Pfam" id="PF24706"/>
    </source>
</evidence>
<dbReference type="Proteomes" id="UP000265581">
    <property type="component" value="Unassembled WGS sequence"/>
</dbReference>
<evidence type="ECO:0000313" key="6">
    <source>
        <dbReference type="Proteomes" id="UP000265581"/>
    </source>
</evidence>
<feature type="compositionally biased region" description="Acidic residues" evidence="1">
    <location>
        <begin position="104"/>
        <end position="117"/>
    </location>
</feature>
<dbReference type="InterPro" id="IPR049311">
    <property type="entry name" value="GIY_YIG_cat"/>
</dbReference>
<evidence type="ECO:0000313" key="5">
    <source>
        <dbReference type="EMBL" id="REK69926.1"/>
    </source>
</evidence>
<feature type="domain" description="GIY-YIG catalytic" evidence="2">
    <location>
        <begin position="424"/>
        <end position="518"/>
    </location>
</feature>
<dbReference type="Pfam" id="PF20815">
    <property type="entry name" value="GIY_YIG_2"/>
    <property type="match status" value="1"/>
</dbReference>
<keyword evidence="6" id="KW-1185">Reference proteome</keyword>
<dbReference type="Pfam" id="PF21818">
    <property type="entry name" value="DUF6884"/>
    <property type="match status" value="1"/>
</dbReference>
<organism evidence="5 6">
    <name type="scientific">Aeromicrobium endophyticum</name>
    <dbReference type="NCBI Taxonomy" id="2292704"/>
    <lineage>
        <taxon>Bacteria</taxon>
        <taxon>Bacillati</taxon>
        <taxon>Actinomycetota</taxon>
        <taxon>Actinomycetes</taxon>
        <taxon>Propionibacteriales</taxon>
        <taxon>Nocardioidaceae</taxon>
        <taxon>Aeromicrobium</taxon>
    </lineage>
</organism>
<feature type="region of interest" description="Disordered" evidence="1">
    <location>
        <begin position="66"/>
        <end position="141"/>
    </location>
</feature>
<accession>A0A371P3E9</accession>
<dbReference type="EMBL" id="QUBR01000002">
    <property type="protein sequence ID" value="REK69926.1"/>
    <property type="molecule type" value="Genomic_DNA"/>
</dbReference>
<proteinExistence type="predicted"/>
<sequence>MWQIMHECADAMPDVFRYDDVRGWFVTHYPDVNEATIRAHLIGLTEGGRAKHVQFAPRSPVFRRVARGEYSTIPRDERGEDPDAPPPSASGIKMGAGTSRTELVDTEAAEPSSDDATSEQPVPDPRRATGPAASTFDDEPPMPDVILLGSIGDRVNVPAPAKEVYREVAFQLGRLDAELGGSEWFVLSAEHGLLAPNEWMSPDSRTLADMEPAYRVVWAAWVVARLQSMVGSLDGLIVRVDAPSAFVGPLFSVLQDTGAAVTSGGVGNTPAAFVEHADDEVVPDEREIAESEVDVQPEVELSTFESLVAEPDEIEPDEIEPEVAEPDEVEAAEVPPVAVPLATVSDIGARSGIAQHLRDDRHTVPAADYDSLPMVPGLYAWHVDPIGARVLNRCLRLPVRAGVVFVGEVGGSTWHSLVDPVLNLHDHLDRVQLHGRTRASTFRMTLATVLGDHLGMTSLEDPRLTEWMLEHLSIATWGVDDGNGLRELARSVIDELDPPLNVDHLASTEYRARLQQMRGELA</sequence>
<dbReference type="InterPro" id="IPR056086">
    <property type="entry name" value="DUF7669"/>
</dbReference>
<dbReference type="InterPro" id="IPR049251">
    <property type="entry name" value="DUF6884"/>
</dbReference>
<dbReference type="AlphaFoldDB" id="A0A371P3E9"/>
<comment type="caution">
    <text evidence="5">The sequence shown here is derived from an EMBL/GenBank/DDBJ whole genome shotgun (WGS) entry which is preliminary data.</text>
</comment>